<evidence type="ECO:0000259" key="9">
    <source>
        <dbReference type="PROSITE" id="PS51007"/>
    </source>
</evidence>
<dbReference type="RefSeq" id="WP_203170165.1">
    <property type="nucleotide sequence ID" value="NZ_JAEVLS010000006.1"/>
</dbReference>
<evidence type="ECO:0000256" key="2">
    <source>
        <dbReference type="ARBA" id="ARBA00022617"/>
    </source>
</evidence>
<dbReference type="EMBL" id="JAEVLS010000006">
    <property type="protein sequence ID" value="MBM0108058.1"/>
    <property type="molecule type" value="Genomic_DNA"/>
</dbReference>
<proteinExistence type="predicted"/>
<dbReference type="PRINTS" id="PR00605">
    <property type="entry name" value="CYTCHROMECIC"/>
</dbReference>
<sequence length="181" mass="20008">MYSRCLASLLLLGCTLLAGCERETRAFHEEAPAINDVSPTDFRAGGTPRPVAKNPQAAEYERNAFHISEGKRYYEWYNCYSCHAAGGGDIGPPLMDDEWRYGGEIEQIFSSIVEGRPNGMPSFAGRIPEQQVWEIAAYVRSMSGNAAKDAVPSRGDEIKTTKPLTQVPPTPERSEPPRSNR</sequence>
<protein>
    <submittedName>
        <fullName evidence="10">C-type cytochrome</fullName>
    </submittedName>
</protein>
<evidence type="ECO:0000256" key="6">
    <source>
        <dbReference type="PROSITE-ProRule" id="PRU00433"/>
    </source>
</evidence>
<keyword evidence="3 6" id="KW-0479">Metal-binding</keyword>
<evidence type="ECO:0000256" key="8">
    <source>
        <dbReference type="SAM" id="SignalP"/>
    </source>
</evidence>
<accession>A0ABS1X4B9</accession>
<feature type="domain" description="Cytochrome c" evidence="9">
    <location>
        <begin position="65"/>
        <end position="143"/>
    </location>
</feature>
<evidence type="ECO:0000313" key="10">
    <source>
        <dbReference type="EMBL" id="MBM0108058.1"/>
    </source>
</evidence>
<dbReference type="Proteomes" id="UP000661077">
    <property type="component" value="Unassembled WGS sequence"/>
</dbReference>
<dbReference type="Pfam" id="PF13442">
    <property type="entry name" value="Cytochrome_CBB3"/>
    <property type="match status" value="1"/>
</dbReference>
<dbReference type="PROSITE" id="PS51007">
    <property type="entry name" value="CYTC"/>
    <property type="match status" value="1"/>
</dbReference>
<feature type="signal peptide" evidence="8">
    <location>
        <begin position="1"/>
        <end position="18"/>
    </location>
</feature>
<keyword evidence="5 6" id="KW-0408">Iron</keyword>
<reference evidence="10 11" key="1">
    <citation type="journal article" date="2021" name="Int. J. Syst. Evol. Microbiol.">
        <title>Steroidobacter gossypii sp. nov., isolated from soil of cotton cropping field.</title>
        <authorList>
            <person name="Huang R."/>
            <person name="Yang S."/>
            <person name="Zhen C."/>
            <person name="Liu W."/>
        </authorList>
    </citation>
    <scope>NUCLEOTIDE SEQUENCE [LARGE SCALE GENOMIC DNA]</scope>
    <source>
        <strain evidence="10 11">S1-65</strain>
    </source>
</reference>
<keyword evidence="8" id="KW-0732">Signal</keyword>
<dbReference type="InterPro" id="IPR009056">
    <property type="entry name" value="Cyt_c-like_dom"/>
</dbReference>
<evidence type="ECO:0000256" key="1">
    <source>
        <dbReference type="ARBA" id="ARBA00022448"/>
    </source>
</evidence>
<dbReference type="Gene3D" id="1.10.760.10">
    <property type="entry name" value="Cytochrome c-like domain"/>
    <property type="match status" value="1"/>
</dbReference>
<keyword evidence="11" id="KW-1185">Reference proteome</keyword>
<evidence type="ECO:0000256" key="3">
    <source>
        <dbReference type="ARBA" id="ARBA00022723"/>
    </source>
</evidence>
<comment type="caution">
    <text evidence="10">The sequence shown here is derived from an EMBL/GenBank/DDBJ whole genome shotgun (WGS) entry which is preliminary data.</text>
</comment>
<feature type="compositionally biased region" description="Basic and acidic residues" evidence="7">
    <location>
        <begin position="172"/>
        <end position="181"/>
    </location>
</feature>
<name>A0ABS1X4B9_9GAMM</name>
<organism evidence="10 11">
    <name type="scientific">Steroidobacter gossypii</name>
    <dbReference type="NCBI Taxonomy" id="2805490"/>
    <lineage>
        <taxon>Bacteria</taxon>
        <taxon>Pseudomonadati</taxon>
        <taxon>Pseudomonadota</taxon>
        <taxon>Gammaproteobacteria</taxon>
        <taxon>Steroidobacterales</taxon>
        <taxon>Steroidobacteraceae</taxon>
        <taxon>Steroidobacter</taxon>
    </lineage>
</organism>
<feature type="chain" id="PRO_5045912863" evidence="8">
    <location>
        <begin position="19"/>
        <end position="181"/>
    </location>
</feature>
<evidence type="ECO:0000256" key="4">
    <source>
        <dbReference type="ARBA" id="ARBA00022982"/>
    </source>
</evidence>
<dbReference type="InterPro" id="IPR036909">
    <property type="entry name" value="Cyt_c-like_dom_sf"/>
</dbReference>
<dbReference type="PROSITE" id="PS51257">
    <property type="entry name" value="PROKAR_LIPOPROTEIN"/>
    <property type="match status" value="1"/>
</dbReference>
<keyword evidence="2 6" id="KW-0349">Heme</keyword>
<dbReference type="InterPro" id="IPR008168">
    <property type="entry name" value="Cyt_C_IC"/>
</dbReference>
<dbReference type="SUPFAM" id="SSF46626">
    <property type="entry name" value="Cytochrome c"/>
    <property type="match status" value="1"/>
</dbReference>
<feature type="region of interest" description="Disordered" evidence="7">
    <location>
        <begin position="145"/>
        <end position="181"/>
    </location>
</feature>
<keyword evidence="1" id="KW-0813">Transport</keyword>
<gene>
    <name evidence="10" type="ORF">JM946_25280</name>
</gene>
<keyword evidence="4" id="KW-0249">Electron transport</keyword>
<evidence type="ECO:0000256" key="7">
    <source>
        <dbReference type="SAM" id="MobiDB-lite"/>
    </source>
</evidence>
<evidence type="ECO:0000313" key="11">
    <source>
        <dbReference type="Proteomes" id="UP000661077"/>
    </source>
</evidence>
<evidence type="ECO:0000256" key="5">
    <source>
        <dbReference type="ARBA" id="ARBA00023004"/>
    </source>
</evidence>